<name>A0AA39WLE2_9PEZI</name>
<dbReference type="PANTHER" id="PTHR35391:SF7">
    <property type="entry name" value="C2H2-TYPE DOMAIN-CONTAINING PROTEIN"/>
    <property type="match status" value="1"/>
</dbReference>
<dbReference type="InterPro" id="IPR001138">
    <property type="entry name" value="Zn2Cys6_DnaBD"/>
</dbReference>
<feature type="region of interest" description="Disordered" evidence="3">
    <location>
        <begin position="691"/>
        <end position="733"/>
    </location>
</feature>
<dbReference type="Gene3D" id="4.10.240.10">
    <property type="entry name" value="Zn(2)-C6 fungal-type DNA-binding domain"/>
    <property type="match status" value="1"/>
</dbReference>
<dbReference type="Pfam" id="PF00172">
    <property type="entry name" value="Zn_clus"/>
    <property type="match status" value="1"/>
</dbReference>
<dbReference type="InterPro" id="IPR036236">
    <property type="entry name" value="Znf_C2H2_sf"/>
</dbReference>
<feature type="region of interest" description="Disordered" evidence="3">
    <location>
        <begin position="20"/>
        <end position="43"/>
    </location>
</feature>
<dbReference type="Proteomes" id="UP001175000">
    <property type="component" value="Unassembled WGS sequence"/>
</dbReference>
<dbReference type="PROSITE" id="PS00028">
    <property type="entry name" value="ZINC_FINGER_C2H2_1"/>
    <property type="match status" value="2"/>
</dbReference>
<feature type="compositionally biased region" description="Acidic residues" evidence="3">
    <location>
        <begin position="307"/>
        <end position="321"/>
    </location>
</feature>
<dbReference type="InterPro" id="IPR036864">
    <property type="entry name" value="Zn2-C6_fun-type_DNA-bd_sf"/>
</dbReference>
<dbReference type="SMART" id="SM00355">
    <property type="entry name" value="ZnF_C2H2"/>
    <property type="match status" value="5"/>
</dbReference>
<dbReference type="CDD" id="cd00067">
    <property type="entry name" value="GAL4"/>
    <property type="match status" value="1"/>
</dbReference>
<dbReference type="GO" id="GO:0008270">
    <property type="term" value="F:zinc ion binding"/>
    <property type="evidence" value="ECO:0007669"/>
    <property type="project" value="UniProtKB-KW"/>
</dbReference>
<feature type="region of interest" description="Disordered" evidence="3">
    <location>
        <begin position="307"/>
        <end position="393"/>
    </location>
</feature>
<proteinExistence type="predicted"/>
<dbReference type="SMART" id="SM00066">
    <property type="entry name" value="GAL4"/>
    <property type="match status" value="1"/>
</dbReference>
<evidence type="ECO:0008006" key="8">
    <source>
        <dbReference type="Google" id="ProtNLM"/>
    </source>
</evidence>
<keyword evidence="2" id="KW-0863">Zinc-finger</keyword>
<evidence type="ECO:0000259" key="4">
    <source>
        <dbReference type="PROSITE" id="PS50048"/>
    </source>
</evidence>
<sequence>MRTSEGLVQDIDEEEAIEVAAADIDGGTGSSDSDSESDSSDGLSRPVEYLLDLLETDIQCLVDLGPRYKEPVQDSIHKEISAPLTETTNRSPESYMTDRILEKYPNIDSDLASTLGKSRWDRRQTLYQMTMEAGDIAGGQQPIEEATAKYMATVAPSNRDSGLGTSIATRYAETLLSSHAARGSWVKFPEVHPEGLLGKPFGCGICGATVVLPPPPKAETIWKKHVISDLQPYTCIVSTCEPSRTPMADIRAFSNHLSSEHGISDSSGAMACPICQESLEGGKIRHIADHLEDISLCIVPAAVSEDGLDSEAEDEVEDDAEHESLDYKPCPLPQTPSHAPSATSAKGAAHEEPVWPEGHGPQTYSTAHQDHAPPLGSLGPAAERTTMSTESKDCLPIPNWTLKANQSSISMRKGTGMHTLPQPLPYPAQAHRPSGPELVFSCSHDNCDKAFPKACDLKKHERNHTKPIKCDLCSRFFVETKARNGHLWARHPEYAVKMAIPSYRVSCPVKPCPYVGRGDNVQRHMRAAHGNVYINWKAPKGYETSSQAKTGQLEDSPKVHQSPIDSLQGPVYSGIRDSKLGIGGDAPSPGDRLGPKIWTGTHFLPRFVKAAEIPGEGTCYFYDDGTHCKTVIDGEAVDAHWGVTTDGKPRKRLSITCITCRERKIKCDPDYPRCMQCKKFDRVCTFKNLPRQSLGMPPRDSDEQRQSGEGPPRGESKQEADTSPSSSHGGGSL</sequence>
<dbReference type="PROSITE" id="PS50048">
    <property type="entry name" value="ZN2_CY6_FUNGAL_2"/>
    <property type="match status" value="1"/>
</dbReference>
<reference evidence="6" key="1">
    <citation type="submission" date="2023-06" db="EMBL/GenBank/DDBJ databases">
        <title>Genome-scale phylogeny and comparative genomics of the fungal order Sordariales.</title>
        <authorList>
            <consortium name="Lawrence Berkeley National Laboratory"/>
            <person name="Hensen N."/>
            <person name="Bonometti L."/>
            <person name="Westerberg I."/>
            <person name="Brannstrom I.O."/>
            <person name="Guillou S."/>
            <person name="Cros-Aarteil S."/>
            <person name="Calhoun S."/>
            <person name="Haridas S."/>
            <person name="Kuo A."/>
            <person name="Mondo S."/>
            <person name="Pangilinan J."/>
            <person name="Riley R."/>
            <person name="Labutti K."/>
            <person name="Andreopoulos B."/>
            <person name="Lipzen A."/>
            <person name="Chen C."/>
            <person name="Yanf M."/>
            <person name="Daum C."/>
            <person name="Ng V."/>
            <person name="Clum A."/>
            <person name="Steindorff A."/>
            <person name="Ohm R."/>
            <person name="Martin F."/>
            <person name="Silar P."/>
            <person name="Natvig D."/>
            <person name="Lalanne C."/>
            <person name="Gautier V."/>
            <person name="Ament-Velasquez S.L."/>
            <person name="Kruys A."/>
            <person name="Hutchinson M.I."/>
            <person name="Powell A.J."/>
            <person name="Barry K."/>
            <person name="Miller A.N."/>
            <person name="Grigoriev I.V."/>
            <person name="Debuchy R."/>
            <person name="Gladieux P."/>
            <person name="Thoren M.H."/>
            <person name="Johannesson H."/>
        </authorList>
    </citation>
    <scope>NUCLEOTIDE SEQUENCE</scope>
    <source>
        <strain evidence="6">CBS 606.72</strain>
    </source>
</reference>
<evidence type="ECO:0000256" key="3">
    <source>
        <dbReference type="SAM" id="MobiDB-lite"/>
    </source>
</evidence>
<accession>A0AA39WLE2</accession>
<gene>
    <name evidence="6" type="ORF">B0T14DRAFT_272904</name>
</gene>
<dbReference type="PROSITE" id="PS00463">
    <property type="entry name" value="ZN2_CY6_FUNGAL_1"/>
    <property type="match status" value="1"/>
</dbReference>
<feature type="domain" description="Zn(2)-C6 fungal-type" evidence="4">
    <location>
        <begin position="656"/>
        <end position="686"/>
    </location>
</feature>
<comment type="caution">
    <text evidence="6">The sequence shown here is derived from an EMBL/GenBank/DDBJ whole genome shotgun (WGS) entry which is preliminary data.</text>
</comment>
<dbReference type="EMBL" id="JAULSU010000005">
    <property type="protein sequence ID" value="KAK0617561.1"/>
    <property type="molecule type" value="Genomic_DNA"/>
</dbReference>
<evidence type="ECO:0000256" key="2">
    <source>
        <dbReference type="PROSITE-ProRule" id="PRU00042"/>
    </source>
</evidence>
<evidence type="ECO:0000256" key="1">
    <source>
        <dbReference type="ARBA" id="ARBA00023242"/>
    </source>
</evidence>
<keyword evidence="1" id="KW-0539">Nucleus</keyword>
<evidence type="ECO:0000259" key="5">
    <source>
        <dbReference type="PROSITE" id="PS50157"/>
    </source>
</evidence>
<dbReference type="AlphaFoldDB" id="A0AA39WLE2"/>
<dbReference type="SUPFAM" id="SSF57667">
    <property type="entry name" value="beta-beta-alpha zinc fingers"/>
    <property type="match status" value="1"/>
</dbReference>
<dbReference type="InterPro" id="IPR013087">
    <property type="entry name" value="Znf_C2H2_type"/>
</dbReference>
<feature type="compositionally biased region" description="Basic and acidic residues" evidence="3">
    <location>
        <begin position="699"/>
        <end position="720"/>
    </location>
</feature>
<feature type="compositionally biased region" description="Polar residues" evidence="3">
    <location>
        <begin position="335"/>
        <end position="344"/>
    </location>
</feature>
<protein>
    <recommendedName>
        <fullName evidence="8">Zn(2)-C6 fungal-type domain-containing protein</fullName>
    </recommendedName>
</protein>
<keyword evidence="7" id="KW-1185">Reference proteome</keyword>
<feature type="region of interest" description="Disordered" evidence="3">
    <location>
        <begin position="545"/>
        <end position="567"/>
    </location>
</feature>
<feature type="domain" description="C2H2-type" evidence="5">
    <location>
        <begin position="440"/>
        <end position="469"/>
    </location>
</feature>
<dbReference type="GO" id="GO:0000981">
    <property type="term" value="F:DNA-binding transcription factor activity, RNA polymerase II-specific"/>
    <property type="evidence" value="ECO:0007669"/>
    <property type="project" value="InterPro"/>
</dbReference>
<evidence type="ECO:0000313" key="6">
    <source>
        <dbReference type="EMBL" id="KAK0617561.1"/>
    </source>
</evidence>
<dbReference type="Gene3D" id="3.30.160.60">
    <property type="entry name" value="Classic Zinc Finger"/>
    <property type="match status" value="1"/>
</dbReference>
<keyword evidence="2" id="KW-0479">Metal-binding</keyword>
<organism evidence="6 7">
    <name type="scientific">Immersiella caudata</name>
    <dbReference type="NCBI Taxonomy" id="314043"/>
    <lineage>
        <taxon>Eukaryota</taxon>
        <taxon>Fungi</taxon>
        <taxon>Dikarya</taxon>
        <taxon>Ascomycota</taxon>
        <taxon>Pezizomycotina</taxon>
        <taxon>Sordariomycetes</taxon>
        <taxon>Sordariomycetidae</taxon>
        <taxon>Sordariales</taxon>
        <taxon>Lasiosphaeriaceae</taxon>
        <taxon>Immersiella</taxon>
    </lineage>
</organism>
<keyword evidence="2" id="KW-0862">Zinc</keyword>
<dbReference type="SUPFAM" id="SSF57701">
    <property type="entry name" value="Zn2/Cys6 DNA-binding domain"/>
    <property type="match status" value="1"/>
</dbReference>
<dbReference type="PANTHER" id="PTHR35391">
    <property type="entry name" value="C2H2-TYPE DOMAIN-CONTAINING PROTEIN-RELATED"/>
    <property type="match status" value="1"/>
</dbReference>
<dbReference type="PROSITE" id="PS50157">
    <property type="entry name" value="ZINC_FINGER_C2H2_2"/>
    <property type="match status" value="1"/>
</dbReference>
<evidence type="ECO:0000313" key="7">
    <source>
        <dbReference type="Proteomes" id="UP001175000"/>
    </source>
</evidence>